<dbReference type="RefSeq" id="WP_203375920.1">
    <property type="nucleotide sequence ID" value="NZ_JAENHP010000003.1"/>
</dbReference>
<accession>A0ABS2A822</accession>
<dbReference type="Pfam" id="PF01740">
    <property type="entry name" value="STAS"/>
    <property type="match status" value="1"/>
</dbReference>
<dbReference type="Proteomes" id="UP000632138">
    <property type="component" value="Unassembled WGS sequence"/>
</dbReference>
<dbReference type="CDD" id="cd07043">
    <property type="entry name" value="STAS_anti-anti-sigma_factors"/>
    <property type="match status" value="1"/>
</dbReference>
<sequence>MTVDNTPSLLHVRTTSSGAAFVSISITGELDVGNSAWLRGWIVDIVDRYRPAVLSLDLSALRFIDVAGVRALYELHSAADARGCTLTVGEIHYAVRLTLDRLGLSPSFLAAPAPLEPWRCA</sequence>
<dbReference type="PROSITE" id="PS50801">
    <property type="entry name" value="STAS"/>
    <property type="match status" value="1"/>
</dbReference>
<organism evidence="2 3">
    <name type="scientific">Paractinoplanes ovalisporus</name>
    <dbReference type="NCBI Taxonomy" id="2810368"/>
    <lineage>
        <taxon>Bacteria</taxon>
        <taxon>Bacillati</taxon>
        <taxon>Actinomycetota</taxon>
        <taxon>Actinomycetes</taxon>
        <taxon>Micromonosporales</taxon>
        <taxon>Micromonosporaceae</taxon>
        <taxon>Paractinoplanes</taxon>
    </lineage>
</organism>
<proteinExistence type="predicted"/>
<comment type="caution">
    <text evidence="2">The sequence shown here is derived from an EMBL/GenBank/DDBJ whole genome shotgun (WGS) entry which is preliminary data.</text>
</comment>
<dbReference type="SUPFAM" id="SSF52091">
    <property type="entry name" value="SpoIIaa-like"/>
    <property type="match status" value="1"/>
</dbReference>
<dbReference type="EMBL" id="JAENHP010000003">
    <property type="protein sequence ID" value="MBM2615993.1"/>
    <property type="molecule type" value="Genomic_DNA"/>
</dbReference>
<reference evidence="2 3" key="1">
    <citation type="submission" date="2021-01" db="EMBL/GenBank/DDBJ databases">
        <title>Actinoplanes sp. nov. LDG1-06 isolated from lichen.</title>
        <authorList>
            <person name="Saeng-In P."/>
            <person name="Phongsopitanun W."/>
            <person name="Kanchanasin P."/>
            <person name="Yuki M."/>
            <person name="Kudo T."/>
            <person name="Ohkuma M."/>
            <person name="Tanasupawat S."/>
        </authorList>
    </citation>
    <scope>NUCLEOTIDE SEQUENCE [LARGE SCALE GENOMIC DNA]</scope>
    <source>
        <strain evidence="2 3">LDG1-06</strain>
    </source>
</reference>
<dbReference type="InterPro" id="IPR002645">
    <property type="entry name" value="STAS_dom"/>
</dbReference>
<evidence type="ECO:0000313" key="2">
    <source>
        <dbReference type="EMBL" id="MBM2615993.1"/>
    </source>
</evidence>
<gene>
    <name evidence="2" type="ORF">JIG36_10535</name>
</gene>
<dbReference type="Gene3D" id="3.30.750.24">
    <property type="entry name" value="STAS domain"/>
    <property type="match status" value="1"/>
</dbReference>
<evidence type="ECO:0000259" key="1">
    <source>
        <dbReference type="PROSITE" id="PS50801"/>
    </source>
</evidence>
<name>A0ABS2A822_9ACTN</name>
<keyword evidence="3" id="KW-1185">Reference proteome</keyword>
<dbReference type="InterPro" id="IPR036513">
    <property type="entry name" value="STAS_dom_sf"/>
</dbReference>
<protein>
    <submittedName>
        <fullName evidence="2">STAS domain-containing protein</fullName>
    </submittedName>
</protein>
<evidence type="ECO:0000313" key="3">
    <source>
        <dbReference type="Proteomes" id="UP000632138"/>
    </source>
</evidence>
<feature type="domain" description="STAS" evidence="1">
    <location>
        <begin position="24"/>
        <end position="121"/>
    </location>
</feature>